<comment type="caution">
    <text evidence="3">The sequence shown here is derived from an EMBL/GenBank/DDBJ whole genome shotgun (WGS) entry which is preliminary data.</text>
</comment>
<feature type="region of interest" description="Disordered" evidence="1">
    <location>
        <begin position="1"/>
        <end position="43"/>
    </location>
</feature>
<organism evidence="3 4">
    <name type="scientific">Mycena pura</name>
    <dbReference type="NCBI Taxonomy" id="153505"/>
    <lineage>
        <taxon>Eukaryota</taxon>
        <taxon>Fungi</taxon>
        <taxon>Dikarya</taxon>
        <taxon>Basidiomycota</taxon>
        <taxon>Agaricomycotina</taxon>
        <taxon>Agaricomycetes</taxon>
        <taxon>Agaricomycetidae</taxon>
        <taxon>Agaricales</taxon>
        <taxon>Marasmiineae</taxon>
        <taxon>Mycenaceae</taxon>
        <taxon>Mycena</taxon>
    </lineage>
</organism>
<keyword evidence="2" id="KW-0472">Membrane</keyword>
<feature type="transmembrane region" description="Helical" evidence="2">
    <location>
        <begin position="53"/>
        <end position="78"/>
    </location>
</feature>
<evidence type="ECO:0000256" key="1">
    <source>
        <dbReference type="SAM" id="MobiDB-lite"/>
    </source>
</evidence>
<evidence type="ECO:0008006" key="5">
    <source>
        <dbReference type="Google" id="ProtNLM"/>
    </source>
</evidence>
<reference evidence="3" key="1">
    <citation type="submission" date="2023-03" db="EMBL/GenBank/DDBJ databases">
        <title>Massive genome expansion in bonnet fungi (Mycena s.s.) driven by repeated elements and novel gene families across ecological guilds.</title>
        <authorList>
            <consortium name="Lawrence Berkeley National Laboratory"/>
            <person name="Harder C.B."/>
            <person name="Miyauchi S."/>
            <person name="Viragh M."/>
            <person name="Kuo A."/>
            <person name="Thoen E."/>
            <person name="Andreopoulos B."/>
            <person name="Lu D."/>
            <person name="Skrede I."/>
            <person name="Drula E."/>
            <person name="Henrissat B."/>
            <person name="Morin E."/>
            <person name="Kohler A."/>
            <person name="Barry K."/>
            <person name="LaButti K."/>
            <person name="Morin E."/>
            <person name="Salamov A."/>
            <person name="Lipzen A."/>
            <person name="Mereny Z."/>
            <person name="Hegedus B."/>
            <person name="Baldrian P."/>
            <person name="Stursova M."/>
            <person name="Weitz H."/>
            <person name="Taylor A."/>
            <person name="Grigoriev I.V."/>
            <person name="Nagy L.G."/>
            <person name="Martin F."/>
            <person name="Kauserud H."/>
        </authorList>
    </citation>
    <scope>NUCLEOTIDE SEQUENCE</scope>
    <source>
        <strain evidence="3">9144</strain>
    </source>
</reference>
<name>A0AAD6VAA1_9AGAR</name>
<evidence type="ECO:0000313" key="3">
    <source>
        <dbReference type="EMBL" id="KAJ7203819.1"/>
    </source>
</evidence>
<accession>A0AAD6VAA1</accession>
<keyword evidence="2" id="KW-0812">Transmembrane</keyword>
<feature type="transmembrane region" description="Helical" evidence="2">
    <location>
        <begin position="119"/>
        <end position="141"/>
    </location>
</feature>
<dbReference type="EMBL" id="JARJCW010000049">
    <property type="protein sequence ID" value="KAJ7203819.1"/>
    <property type="molecule type" value="Genomic_DNA"/>
</dbReference>
<dbReference type="AlphaFoldDB" id="A0AAD6VAA1"/>
<dbReference type="Proteomes" id="UP001219525">
    <property type="component" value="Unassembled WGS sequence"/>
</dbReference>
<evidence type="ECO:0000313" key="4">
    <source>
        <dbReference type="Proteomes" id="UP001219525"/>
    </source>
</evidence>
<feature type="compositionally biased region" description="Basic and acidic residues" evidence="1">
    <location>
        <begin position="16"/>
        <end position="35"/>
    </location>
</feature>
<gene>
    <name evidence="3" type="ORF">GGX14DRAFT_461257</name>
</gene>
<proteinExistence type="predicted"/>
<sequence>MTTSLPAARQPVMDPYRYREAPPEEKDNSKHDHEWPPNPRAHAHHHGRSLRRLLIPALLAGVALSALISLLCLFSVAAGWDVVSDAVPGALVEGLFHVKRAVDGDTNDGTESAFTRHKLYLIVIFVGLVVVLILGIMLSAWCCRGSFDNPLCCPCYLCACCGGLACLECIGCSLCAEAVNQM</sequence>
<keyword evidence="2" id="KW-1133">Transmembrane helix</keyword>
<protein>
    <recommendedName>
        <fullName evidence="5">Transmembrane protein</fullName>
    </recommendedName>
</protein>
<evidence type="ECO:0000256" key="2">
    <source>
        <dbReference type="SAM" id="Phobius"/>
    </source>
</evidence>
<keyword evidence="4" id="KW-1185">Reference proteome</keyword>